<reference evidence="2" key="1">
    <citation type="journal article" date="2016" name="Gigascience">
        <title>De novo construction of an expanded transcriptome assembly for the western tarnished plant bug, Lygus hesperus.</title>
        <authorList>
            <person name="Tassone E.E."/>
            <person name="Geib S.M."/>
            <person name="Hall B."/>
            <person name="Fabrick J.A."/>
            <person name="Brent C.S."/>
            <person name="Hull J.J."/>
        </authorList>
    </citation>
    <scope>NUCLEOTIDE SEQUENCE</scope>
</reference>
<name>A0A146LMJ5_LYGHE</name>
<dbReference type="EMBL" id="GDHC01011019">
    <property type="protein sequence ID" value="JAQ07610.1"/>
    <property type="molecule type" value="Transcribed_RNA"/>
</dbReference>
<evidence type="ECO:0000256" key="1">
    <source>
        <dbReference type="SAM" id="SignalP"/>
    </source>
</evidence>
<dbReference type="AlphaFoldDB" id="A0A146LMJ5"/>
<accession>A0A146LMJ5</accession>
<gene>
    <name evidence="2" type="ORF">g.23879</name>
</gene>
<feature type="signal peptide" evidence="1">
    <location>
        <begin position="1"/>
        <end position="18"/>
    </location>
</feature>
<sequence length="247" mass="28370">MKLFVLLFSVVPLVLVYAEIYQPCDLAKFLYDNLEEHGTGVLNEIPLLVCVAGYHKFDTEYKAGRYTIAHRRVEEWNQTVDVLLYDYKGLFGLSKRDYIRLDNGNSTVPHEALFFLKHVVHFNHSRVPLHPNYAFFRNLCSGEYVKFRSCMLNDYMRFGFEIPVPLHHDINDFVPQPVKEPEPSTEKSGARAPAPVVSYVNCNCSEESEGVLGMFHQTIGYIVESSIFWGIGAIFYALRPRCFEGIV</sequence>
<organism evidence="2">
    <name type="scientific">Lygus hesperus</name>
    <name type="common">Western plant bug</name>
    <dbReference type="NCBI Taxonomy" id="30085"/>
    <lineage>
        <taxon>Eukaryota</taxon>
        <taxon>Metazoa</taxon>
        <taxon>Ecdysozoa</taxon>
        <taxon>Arthropoda</taxon>
        <taxon>Hexapoda</taxon>
        <taxon>Insecta</taxon>
        <taxon>Pterygota</taxon>
        <taxon>Neoptera</taxon>
        <taxon>Paraneoptera</taxon>
        <taxon>Hemiptera</taxon>
        <taxon>Heteroptera</taxon>
        <taxon>Panheteroptera</taxon>
        <taxon>Cimicomorpha</taxon>
        <taxon>Miridae</taxon>
        <taxon>Mirini</taxon>
        <taxon>Lygus</taxon>
    </lineage>
</organism>
<protein>
    <submittedName>
        <fullName evidence="2">Uncharacterized protein</fullName>
    </submittedName>
</protein>
<keyword evidence="1" id="KW-0732">Signal</keyword>
<proteinExistence type="predicted"/>
<evidence type="ECO:0000313" key="2">
    <source>
        <dbReference type="EMBL" id="JAQ07610.1"/>
    </source>
</evidence>
<feature type="chain" id="PRO_5007527252" evidence="1">
    <location>
        <begin position="19"/>
        <end position="247"/>
    </location>
</feature>